<dbReference type="Pfam" id="PF01658">
    <property type="entry name" value="Inos-1-P_synth"/>
    <property type="match status" value="1"/>
</dbReference>
<dbReference type="GO" id="GO:0005737">
    <property type="term" value="C:cytoplasm"/>
    <property type="evidence" value="ECO:0007669"/>
    <property type="project" value="UniProtKB-SubCell"/>
</dbReference>
<gene>
    <name evidence="19" type="primary">LOC103509554</name>
</gene>
<dbReference type="Proteomes" id="UP000079169">
    <property type="component" value="Unplaced"/>
</dbReference>
<dbReference type="Pfam" id="PF07994">
    <property type="entry name" value="NAD_binding_5"/>
    <property type="match status" value="1"/>
</dbReference>
<evidence type="ECO:0000256" key="7">
    <source>
        <dbReference type="ARBA" id="ARBA00022490"/>
    </source>
</evidence>
<reference evidence="19" key="1">
    <citation type="submission" date="2025-08" db="UniProtKB">
        <authorList>
            <consortium name="RefSeq"/>
        </authorList>
    </citation>
    <scope>IDENTIFICATION</scope>
</reference>
<comment type="cofactor">
    <cofactor evidence="2">
        <name>NAD(+)</name>
        <dbReference type="ChEBI" id="CHEBI:57540"/>
    </cofactor>
</comment>
<evidence type="ECO:0000256" key="16">
    <source>
        <dbReference type="SAM" id="MobiDB-lite"/>
    </source>
</evidence>
<feature type="non-terminal residue" evidence="19">
    <location>
        <position position="1"/>
    </location>
</feature>
<dbReference type="GO" id="GO:0006021">
    <property type="term" value="P:inositol biosynthetic process"/>
    <property type="evidence" value="ECO:0007669"/>
    <property type="project" value="UniProtKB-UniPathway"/>
</dbReference>
<dbReference type="SUPFAM" id="SSF51735">
    <property type="entry name" value="NAD(P)-binding Rossmann-fold domains"/>
    <property type="match status" value="1"/>
</dbReference>
<comment type="pathway">
    <text evidence="4">Polyol metabolism; myo-inositol biosynthesis; myo-inositol from D-glucose 6-phosphate: step 1/2.</text>
</comment>
<evidence type="ECO:0000313" key="19">
    <source>
        <dbReference type="RefSeq" id="XP_017299715.2"/>
    </source>
</evidence>
<keyword evidence="9" id="KW-0398">Inositol biosynthesis</keyword>
<keyword evidence="18" id="KW-1185">Reference proteome</keyword>
<evidence type="ECO:0000256" key="12">
    <source>
        <dbReference type="ARBA" id="ARBA00023209"/>
    </source>
</evidence>
<evidence type="ECO:0000256" key="9">
    <source>
        <dbReference type="ARBA" id="ARBA00022550"/>
    </source>
</evidence>
<dbReference type="PaxDb" id="121845-A0A1S4EBW8"/>
<dbReference type="GeneID" id="103509554"/>
<accession>A0A1S4EBW8</accession>
<evidence type="ECO:0000256" key="2">
    <source>
        <dbReference type="ARBA" id="ARBA00001911"/>
    </source>
</evidence>
<name>A0A1S4EBW8_DIACI</name>
<keyword evidence="12" id="KW-0594">Phospholipid biosynthesis</keyword>
<dbReference type="InterPro" id="IPR013021">
    <property type="entry name" value="Myo-inos-1-P_Synthase_GAPDH"/>
</dbReference>
<keyword evidence="13" id="KW-0413">Isomerase</keyword>
<feature type="domain" description="Myo-inositol-1-phosphate synthase GAPDH-like" evidence="17">
    <location>
        <begin position="284"/>
        <end position="397"/>
    </location>
</feature>
<evidence type="ECO:0000313" key="18">
    <source>
        <dbReference type="Proteomes" id="UP000079169"/>
    </source>
</evidence>
<organism evidence="18 19">
    <name type="scientific">Diaphorina citri</name>
    <name type="common">Asian citrus psyllid</name>
    <dbReference type="NCBI Taxonomy" id="121845"/>
    <lineage>
        <taxon>Eukaryota</taxon>
        <taxon>Metazoa</taxon>
        <taxon>Ecdysozoa</taxon>
        <taxon>Arthropoda</taxon>
        <taxon>Hexapoda</taxon>
        <taxon>Insecta</taxon>
        <taxon>Pterygota</taxon>
        <taxon>Neoptera</taxon>
        <taxon>Paraneoptera</taxon>
        <taxon>Hemiptera</taxon>
        <taxon>Sternorrhyncha</taxon>
        <taxon>Psylloidea</taxon>
        <taxon>Psyllidae</taxon>
        <taxon>Diaphorininae</taxon>
        <taxon>Diaphorina</taxon>
    </lineage>
</organism>
<dbReference type="STRING" id="121845.A0A1S4EBW8"/>
<sequence length="515" mass="56784">VGIFNSIQSYLSSFFQCKPTSSVLNIRTQRKVSKVGVMLIGWGGNNGSTVTGAILANKHNLCWQSKDGLKKPNWYGSITQSSTVRLGMDSSGKDVYVPMNSLLPMVDPDDIVLDGWDISSVNLADAMERSKVLDFNLQIQLRPYMEHMKPRPSIYFPEFIAANQAGRADNVLSGTKQEVLDQVRRDIRDFKQKNSLDQVIVLWTANTERFSDIVQGLNDTAENLLESIQKNAAEVSPSTIFAVASILEGCTYINGAPQNTFVPGAIDLAEKKKVFIAGDDFKSGQTKVKSVLVDFLVTAGIKPVSIVSYNHLGNNDGYNLSAPQQFRSKEISKSNVVDDMVASNSILYRPGEKPDHTVVIKYVPYVGDSKRALDEYTSEILLGGHNTISMHNTCEDSLLASPLILDLIILAELSSRIQFTSPTVAEYTYFHPVLSILSYLCKAPLVPPGTPVVNALAQQRSCIENILRACLSLPPENSMTLEHKLPRRLFQDKSKSIDSHPQGDKMVSNNHDIIG</sequence>
<protein>
    <recommendedName>
        <fullName evidence="6">inositol-3-phosphate synthase</fullName>
        <ecNumber evidence="6">5.5.1.4</ecNumber>
    </recommendedName>
</protein>
<evidence type="ECO:0000256" key="3">
    <source>
        <dbReference type="ARBA" id="ARBA00004496"/>
    </source>
</evidence>
<keyword evidence="7" id="KW-0963">Cytoplasm</keyword>
<keyword evidence="11" id="KW-0443">Lipid metabolism</keyword>
<dbReference type="CTD" id="35671"/>
<dbReference type="EC" id="5.5.1.4" evidence="6"/>
<keyword evidence="8" id="KW-0444">Lipid biosynthesis</keyword>
<feature type="compositionally biased region" description="Basic and acidic residues" evidence="16">
    <location>
        <begin position="493"/>
        <end position="503"/>
    </location>
</feature>
<evidence type="ECO:0000256" key="13">
    <source>
        <dbReference type="ARBA" id="ARBA00023235"/>
    </source>
</evidence>
<dbReference type="FunFam" id="3.40.50.720:FF:000107">
    <property type="entry name" value="inositol-3-phosphate synthase"/>
    <property type="match status" value="1"/>
</dbReference>
<feature type="region of interest" description="Disordered" evidence="16">
    <location>
        <begin position="493"/>
        <end position="515"/>
    </location>
</feature>
<evidence type="ECO:0000256" key="11">
    <source>
        <dbReference type="ARBA" id="ARBA00023098"/>
    </source>
</evidence>
<dbReference type="GO" id="GO:0008654">
    <property type="term" value="P:phospholipid biosynthetic process"/>
    <property type="evidence" value="ECO:0007669"/>
    <property type="project" value="UniProtKB-KW"/>
</dbReference>
<dbReference type="GO" id="GO:0004512">
    <property type="term" value="F:inositol-3-phosphate synthase activity"/>
    <property type="evidence" value="ECO:0007669"/>
    <property type="project" value="UniProtKB-EC"/>
</dbReference>
<dbReference type="KEGG" id="dci:103509554"/>
<evidence type="ECO:0000256" key="10">
    <source>
        <dbReference type="ARBA" id="ARBA00023027"/>
    </source>
</evidence>
<comment type="catalytic activity">
    <reaction evidence="1">
        <text>D-glucose 6-phosphate = 1D-myo-inositol 3-phosphate</text>
        <dbReference type="Rhea" id="RHEA:10716"/>
        <dbReference type="ChEBI" id="CHEBI:58401"/>
        <dbReference type="ChEBI" id="CHEBI:61548"/>
        <dbReference type="EC" id="5.5.1.4"/>
    </reaction>
</comment>
<evidence type="ECO:0000256" key="15">
    <source>
        <dbReference type="ARBA" id="ARBA00025559"/>
    </source>
</evidence>
<dbReference type="RefSeq" id="XP_017299715.2">
    <property type="nucleotide sequence ID" value="XM_017444226.2"/>
</dbReference>
<dbReference type="InterPro" id="IPR002587">
    <property type="entry name" value="Myo-inos-1-P_Synthase"/>
</dbReference>
<evidence type="ECO:0000256" key="5">
    <source>
        <dbReference type="ARBA" id="ARBA00010813"/>
    </source>
</evidence>
<evidence type="ECO:0000256" key="14">
    <source>
        <dbReference type="ARBA" id="ARBA00023264"/>
    </source>
</evidence>
<dbReference type="SUPFAM" id="SSF55347">
    <property type="entry name" value="Glyceraldehyde-3-phosphate dehydrogenase-like, C-terminal domain"/>
    <property type="match status" value="1"/>
</dbReference>
<evidence type="ECO:0000256" key="6">
    <source>
        <dbReference type="ARBA" id="ARBA00012125"/>
    </source>
</evidence>
<dbReference type="FunFam" id="3.40.50.720:FF:000069">
    <property type="entry name" value="Inositol-3-phosphate synthase 1"/>
    <property type="match status" value="1"/>
</dbReference>
<proteinExistence type="inferred from homology"/>
<evidence type="ECO:0000256" key="1">
    <source>
        <dbReference type="ARBA" id="ARBA00000113"/>
    </source>
</evidence>
<evidence type="ECO:0000256" key="4">
    <source>
        <dbReference type="ARBA" id="ARBA00005117"/>
    </source>
</evidence>
<dbReference type="InterPro" id="IPR036291">
    <property type="entry name" value="NAD(P)-bd_dom_sf"/>
</dbReference>
<dbReference type="AlphaFoldDB" id="A0A1S4EBW8"/>
<dbReference type="PANTHER" id="PTHR11510">
    <property type="entry name" value="MYO-INOSITOL-1 PHOSPHATE SYNTHASE"/>
    <property type="match status" value="1"/>
</dbReference>
<dbReference type="PIRSF" id="PIRSF015578">
    <property type="entry name" value="Myoinos-ppht_syn"/>
    <property type="match status" value="1"/>
</dbReference>
<dbReference type="FunFam" id="3.30.360.10:FF:000055">
    <property type="entry name" value="Putative myo-inositol-1-phosphate synthase"/>
    <property type="match status" value="1"/>
</dbReference>
<comment type="similarity">
    <text evidence="5">Belongs to the myo-inositol 1-phosphate synthase family.</text>
</comment>
<keyword evidence="10" id="KW-0520">NAD</keyword>
<keyword evidence="14" id="KW-1208">Phospholipid metabolism</keyword>
<evidence type="ECO:0000256" key="8">
    <source>
        <dbReference type="ARBA" id="ARBA00022516"/>
    </source>
</evidence>
<dbReference type="UniPathway" id="UPA00823">
    <property type="reaction ID" value="UER00787"/>
</dbReference>
<comment type="function">
    <text evidence="15">Key enzyme in myo-inositol biosynthesis pathway that catalyzes the conversion of glucose 6-phosphate to 1-myo-inositol 1-phosphate in a NAD-dependent manner. Rate-limiting enzyme in the synthesis of all inositol-containing compounds.</text>
</comment>
<dbReference type="Gene3D" id="3.40.50.720">
    <property type="entry name" value="NAD(P)-binding Rossmann-like Domain"/>
    <property type="match status" value="2"/>
</dbReference>
<evidence type="ECO:0000259" key="17">
    <source>
        <dbReference type="Pfam" id="PF01658"/>
    </source>
</evidence>
<comment type="subcellular location">
    <subcellularLocation>
        <location evidence="3">Cytoplasm</location>
    </subcellularLocation>
</comment>